<dbReference type="EMBL" id="RHFK02000002">
    <property type="protein sequence ID" value="TWW79641.1"/>
    <property type="molecule type" value="Genomic_DNA"/>
</dbReference>
<dbReference type="PANTHER" id="PTHR15503:SF36">
    <property type="entry name" value="RETROTRANSPOSON GAG-LIKE PROTEIN 5"/>
    <property type="match status" value="1"/>
</dbReference>
<dbReference type="InterPro" id="IPR005162">
    <property type="entry name" value="Retrotrans_gag_dom"/>
</dbReference>
<dbReference type="CDD" id="cd00303">
    <property type="entry name" value="retropepsin_like"/>
    <property type="match status" value="1"/>
</dbReference>
<evidence type="ECO:0000256" key="1">
    <source>
        <dbReference type="SAM" id="MobiDB-lite"/>
    </source>
</evidence>
<feature type="domain" description="Retrotransposon gag" evidence="2">
    <location>
        <begin position="95"/>
        <end position="186"/>
    </location>
</feature>
<dbReference type="Proteomes" id="UP000324091">
    <property type="component" value="Chromosome 10"/>
</dbReference>
<dbReference type="PANTHER" id="PTHR15503">
    <property type="entry name" value="LDOC1 RELATED"/>
    <property type="match status" value="1"/>
</dbReference>
<keyword evidence="4" id="KW-1185">Reference proteome</keyword>
<dbReference type="InterPro" id="IPR032567">
    <property type="entry name" value="RTL1-rel"/>
</dbReference>
<evidence type="ECO:0000313" key="4">
    <source>
        <dbReference type="Proteomes" id="UP000324091"/>
    </source>
</evidence>
<protein>
    <submittedName>
        <fullName evidence="3">Retrotransposon-like protein 1</fullName>
    </submittedName>
</protein>
<feature type="region of interest" description="Disordered" evidence="1">
    <location>
        <begin position="226"/>
        <end position="278"/>
    </location>
</feature>
<accession>A0A5C6PL80</accession>
<dbReference type="AlphaFoldDB" id="A0A5C6PL80"/>
<comment type="caution">
    <text evidence="3">The sequence shown here is derived from an EMBL/GenBank/DDBJ whole genome shotgun (WGS) entry which is preliminary data.</text>
</comment>
<sequence>MQDFPAFTCLSSQYRPCLCTTCLFCLTPEATVSAPAPPPPAPVPALPRMISEPRLGAPERYNGDPKLCRPFLTSCSLLFSLQPHTFATEGAKVAYVISNLTGRALLWGTAEWERQTPACASFQAFSEELRKVFGLGAAGPEGTSELLSIRQGNQSVADYSIDFRTKARLSDWNLAALRDAFLHGLAEYIKDELVSYPLPATLDELIELSTRLDLRVRARRRERRQNPALYTAAHRLNFPSASAPPSPATPVPADPEPMQLGRTRLTPEERQRRQTGNLSKLLLADDSHTLATFIDSGSDGNIMDEGLAMQLGLERIPLNPPIPARALGGHLLGTVAHQTAPVHMLISAKLTILA</sequence>
<evidence type="ECO:0000259" key="2">
    <source>
        <dbReference type="Pfam" id="PF03732"/>
    </source>
</evidence>
<name>A0A5C6PL80_9TELE</name>
<dbReference type="Pfam" id="PF03732">
    <property type="entry name" value="Retrotrans_gag"/>
    <property type="match status" value="1"/>
</dbReference>
<proteinExistence type="predicted"/>
<organism evidence="3 4">
    <name type="scientific">Takifugu flavidus</name>
    <name type="common">sansaifugu</name>
    <dbReference type="NCBI Taxonomy" id="433684"/>
    <lineage>
        <taxon>Eukaryota</taxon>
        <taxon>Metazoa</taxon>
        <taxon>Chordata</taxon>
        <taxon>Craniata</taxon>
        <taxon>Vertebrata</taxon>
        <taxon>Euteleostomi</taxon>
        <taxon>Actinopterygii</taxon>
        <taxon>Neopterygii</taxon>
        <taxon>Teleostei</taxon>
        <taxon>Neoteleostei</taxon>
        <taxon>Acanthomorphata</taxon>
        <taxon>Eupercaria</taxon>
        <taxon>Tetraodontiformes</taxon>
        <taxon>Tetradontoidea</taxon>
        <taxon>Tetraodontidae</taxon>
        <taxon>Takifugu</taxon>
    </lineage>
</organism>
<gene>
    <name evidence="3" type="ORF">D4764_10G0006710</name>
</gene>
<reference evidence="3 4" key="1">
    <citation type="submission" date="2019-04" db="EMBL/GenBank/DDBJ databases">
        <title>Chromosome genome assembly for Takifugu flavidus.</title>
        <authorList>
            <person name="Xiao S."/>
        </authorList>
    </citation>
    <scope>NUCLEOTIDE SEQUENCE [LARGE SCALE GENOMIC DNA]</scope>
    <source>
        <strain evidence="3">HTHZ2018</strain>
        <tissue evidence="3">Muscle</tissue>
    </source>
</reference>
<feature type="compositionally biased region" description="Pro residues" evidence="1">
    <location>
        <begin position="242"/>
        <end position="255"/>
    </location>
</feature>
<evidence type="ECO:0000313" key="3">
    <source>
        <dbReference type="EMBL" id="TWW79641.1"/>
    </source>
</evidence>